<dbReference type="OrthoDB" id="10458452at2759"/>
<accession>A0A8T1MBJ6</accession>
<feature type="chain" id="PRO_5035805015" evidence="1">
    <location>
        <begin position="20"/>
        <end position="87"/>
    </location>
</feature>
<dbReference type="EMBL" id="NIRI02000056">
    <property type="protein sequence ID" value="KAG5446348.1"/>
    <property type="molecule type" value="Genomic_DNA"/>
</dbReference>
<comment type="caution">
    <text evidence="2">The sequence shown here is derived from an EMBL/GenBank/DDBJ whole genome shotgun (WGS) entry which is preliminary data.</text>
</comment>
<dbReference type="Proteomes" id="UP000286415">
    <property type="component" value="Unassembled WGS sequence"/>
</dbReference>
<proteinExistence type="predicted"/>
<evidence type="ECO:0000313" key="2">
    <source>
        <dbReference type="EMBL" id="KAG5446348.1"/>
    </source>
</evidence>
<feature type="signal peptide" evidence="1">
    <location>
        <begin position="1"/>
        <end position="19"/>
    </location>
</feature>
<keyword evidence="3" id="KW-1185">Reference proteome</keyword>
<evidence type="ECO:0000313" key="3">
    <source>
        <dbReference type="Proteomes" id="UP000286415"/>
    </source>
</evidence>
<evidence type="ECO:0000256" key="1">
    <source>
        <dbReference type="SAM" id="SignalP"/>
    </source>
</evidence>
<name>A0A8T1MBJ6_CLOSI</name>
<gene>
    <name evidence="2" type="ORF">CSKR_203450</name>
</gene>
<sequence>MHIRLASAIFIVVLTSAVALRCYDNTSGKMRTVVNCKTCKIVTITPKAFVYRCSHTPCRENDPDEFCCITSLCNDPKGKQRYFSGGT</sequence>
<protein>
    <submittedName>
        <fullName evidence="2">Uncharacterized protein</fullName>
    </submittedName>
</protein>
<dbReference type="AlphaFoldDB" id="A0A8T1MBJ6"/>
<reference evidence="2 3" key="1">
    <citation type="journal article" date="2018" name="Biotechnol. Adv.">
        <title>Improved genomic resources and new bioinformatic workflow for the carcinogenic parasite Clonorchis sinensis: Biotechnological implications.</title>
        <authorList>
            <person name="Wang D."/>
            <person name="Korhonen P.K."/>
            <person name="Gasser R.B."/>
            <person name="Young N.D."/>
        </authorList>
    </citation>
    <scope>NUCLEOTIDE SEQUENCE [LARGE SCALE GENOMIC DNA]</scope>
    <source>
        <strain evidence="2">Cs-k2</strain>
    </source>
</reference>
<keyword evidence="1" id="KW-0732">Signal</keyword>
<reference evidence="2 3" key="2">
    <citation type="journal article" date="2021" name="Genomics">
        <title>High-quality reference genome for Clonorchis sinensis.</title>
        <authorList>
            <person name="Young N.D."/>
            <person name="Stroehlein A.J."/>
            <person name="Kinkar L."/>
            <person name="Wang T."/>
            <person name="Sohn W.M."/>
            <person name="Chang B.C.H."/>
            <person name="Kaur P."/>
            <person name="Weisz D."/>
            <person name="Dudchenko O."/>
            <person name="Aiden E.L."/>
            <person name="Korhonen P.K."/>
            <person name="Gasser R.B."/>
        </authorList>
    </citation>
    <scope>NUCLEOTIDE SEQUENCE [LARGE SCALE GENOMIC DNA]</scope>
    <source>
        <strain evidence="2">Cs-k2</strain>
    </source>
</reference>
<organism evidence="2 3">
    <name type="scientific">Clonorchis sinensis</name>
    <name type="common">Chinese liver fluke</name>
    <dbReference type="NCBI Taxonomy" id="79923"/>
    <lineage>
        <taxon>Eukaryota</taxon>
        <taxon>Metazoa</taxon>
        <taxon>Spiralia</taxon>
        <taxon>Lophotrochozoa</taxon>
        <taxon>Platyhelminthes</taxon>
        <taxon>Trematoda</taxon>
        <taxon>Digenea</taxon>
        <taxon>Opisthorchiida</taxon>
        <taxon>Opisthorchiata</taxon>
        <taxon>Opisthorchiidae</taxon>
        <taxon>Clonorchis</taxon>
    </lineage>
</organism>